<dbReference type="PRINTS" id="PR00455">
    <property type="entry name" value="HTHTETR"/>
</dbReference>
<reference evidence="6 7" key="1">
    <citation type="journal article" date="2014" name="Genome Biol. Evol.">
        <title>Acetic acid bacteria genomes reveal functional traits for adaptation to life in insect guts.</title>
        <authorList>
            <person name="Chouaia B."/>
            <person name="Gaiarsa S."/>
            <person name="Crotti E."/>
            <person name="Comandatore F."/>
            <person name="Degli Esposti M."/>
            <person name="Ricci I."/>
            <person name="Alma A."/>
            <person name="Favia G."/>
            <person name="Bandi C."/>
            <person name="Daffonchio D."/>
        </authorList>
    </citation>
    <scope>NUCLEOTIDE SEQUENCE [LARGE SCALE GENOMIC DNA]</scope>
    <source>
        <strain evidence="6 7">SF2.1</strain>
    </source>
</reference>
<dbReference type="InterPro" id="IPR009057">
    <property type="entry name" value="Homeodomain-like_sf"/>
</dbReference>
<keyword evidence="1" id="KW-0805">Transcription regulation</keyword>
<dbReference type="Gene3D" id="1.10.357.10">
    <property type="entry name" value="Tetracycline Repressor, domain 2"/>
    <property type="match status" value="1"/>
</dbReference>
<dbReference type="InterPro" id="IPR023772">
    <property type="entry name" value="DNA-bd_HTH_TetR-type_CS"/>
</dbReference>
<evidence type="ECO:0000313" key="7">
    <source>
        <dbReference type="Proteomes" id="UP000027583"/>
    </source>
</evidence>
<evidence type="ECO:0000256" key="4">
    <source>
        <dbReference type="PROSITE-ProRule" id="PRU00335"/>
    </source>
</evidence>
<evidence type="ECO:0000313" key="6">
    <source>
        <dbReference type="EMBL" id="CDG38326.1"/>
    </source>
</evidence>
<evidence type="ECO:0000256" key="3">
    <source>
        <dbReference type="ARBA" id="ARBA00023163"/>
    </source>
</evidence>
<dbReference type="PANTHER" id="PTHR30055:SF234">
    <property type="entry name" value="HTH-TYPE TRANSCRIPTIONAL REGULATOR BETI"/>
    <property type="match status" value="1"/>
</dbReference>
<dbReference type="eggNOG" id="COG1309">
    <property type="taxonomic scope" value="Bacteria"/>
</dbReference>
<dbReference type="PROSITE" id="PS50977">
    <property type="entry name" value="HTH_TETR_2"/>
    <property type="match status" value="1"/>
</dbReference>
<evidence type="ECO:0000256" key="2">
    <source>
        <dbReference type="ARBA" id="ARBA00023125"/>
    </source>
</evidence>
<keyword evidence="2 4" id="KW-0238">DNA-binding</keyword>
<dbReference type="InterPro" id="IPR025722">
    <property type="entry name" value="TetR"/>
</dbReference>
<protein>
    <submittedName>
        <fullName evidence="6">Transcriptional regulator, TetR family</fullName>
    </submittedName>
</protein>
<keyword evidence="3" id="KW-0804">Transcription</keyword>
<dbReference type="GO" id="GO:0000976">
    <property type="term" value="F:transcription cis-regulatory region binding"/>
    <property type="evidence" value="ECO:0007669"/>
    <property type="project" value="TreeGrafter"/>
</dbReference>
<feature type="domain" description="HTH tetR-type" evidence="5">
    <location>
        <begin position="5"/>
        <end position="65"/>
    </location>
</feature>
<dbReference type="EMBL" id="CBLX010000003">
    <property type="protein sequence ID" value="CDG38326.1"/>
    <property type="molecule type" value="Genomic_DNA"/>
</dbReference>
<dbReference type="InterPro" id="IPR050109">
    <property type="entry name" value="HTH-type_TetR-like_transc_reg"/>
</dbReference>
<dbReference type="RefSeq" id="WP_023978485.1">
    <property type="nucleotide sequence ID" value="NZ_CBLX010000003.1"/>
</dbReference>
<evidence type="ECO:0000259" key="5">
    <source>
        <dbReference type="PROSITE" id="PS50977"/>
    </source>
</evidence>
<proteinExistence type="predicted"/>
<dbReference type="Pfam" id="PF13972">
    <property type="entry name" value="TetR"/>
    <property type="match status" value="1"/>
</dbReference>
<gene>
    <name evidence="6" type="ORF">ASAP_0281</name>
</gene>
<organism evidence="6 7">
    <name type="scientific">Asaia bogorensis</name>
    <dbReference type="NCBI Taxonomy" id="91915"/>
    <lineage>
        <taxon>Bacteria</taxon>
        <taxon>Pseudomonadati</taxon>
        <taxon>Pseudomonadota</taxon>
        <taxon>Alphaproteobacteria</taxon>
        <taxon>Acetobacterales</taxon>
        <taxon>Acetobacteraceae</taxon>
        <taxon>Asaia</taxon>
    </lineage>
</organism>
<comment type="caution">
    <text evidence="6">The sequence shown here is derived from an EMBL/GenBank/DDBJ whole genome shotgun (WGS) entry which is preliminary data.</text>
</comment>
<dbReference type="PROSITE" id="PS01081">
    <property type="entry name" value="HTH_TETR_1"/>
    <property type="match status" value="1"/>
</dbReference>
<sequence>MARGPSTRSRILEEARVVANEVGFDRLTTRELAERCGINEGNLYYYFKTKAQIVQALFALFETDAREIFSSGPFIHRQFNRAELVAAIEQAISLLREWCVLSWHYRALMRDGNAVFRLAPEIQDAAMSLNRDLSARVTGLVLELRRLRALSIEDDAIPPLVANIFIVSSYWLGYVIHQTGISDPDDSHLSWGFSQIMALVFPYRTWLARLIMTRHPDMIAFNGRNSDGGQD</sequence>
<dbReference type="Pfam" id="PF00440">
    <property type="entry name" value="TetR_N"/>
    <property type="match status" value="1"/>
</dbReference>
<dbReference type="GO" id="GO:0003700">
    <property type="term" value="F:DNA-binding transcription factor activity"/>
    <property type="evidence" value="ECO:0007669"/>
    <property type="project" value="TreeGrafter"/>
</dbReference>
<reference evidence="6 7" key="2">
    <citation type="journal article" date="2014" name="PLoS ONE">
        <title>Evolution of mitochondria reconstructed from the energy metabolism of living bacteria.</title>
        <authorList>
            <person name="Degli Esposti M."/>
            <person name="Chouaia B."/>
            <person name="Comandatore F."/>
            <person name="Crotti E."/>
            <person name="Sassera D."/>
            <person name="Lievens P.M."/>
            <person name="Daffonchio D."/>
            <person name="Bandi C."/>
        </authorList>
    </citation>
    <scope>NUCLEOTIDE SEQUENCE [LARGE SCALE GENOMIC DNA]</scope>
    <source>
        <strain evidence="6 7">SF2.1</strain>
    </source>
</reference>
<dbReference type="SUPFAM" id="SSF46689">
    <property type="entry name" value="Homeodomain-like"/>
    <property type="match status" value="1"/>
</dbReference>
<evidence type="ECO:0000256" key="1">
    <source>
        <dbReference type="ARBA" id="ARBA00023015"/>
    </source>
</evidence>
<dbReference type="PANTHER" id="PTHR30055">
    <property type="entry name" value="HTH-TYPE TRANSCRIPTIONAL REGULATOR RUTR"/>
    <property type="match status" value="1"/>
</dbReference>
<dbReference type="Proteomes" id="UP000027583">
    <property type="component" value="Unassembled WGS sequence"/>
</dbReference>
<dbReference type="AlphaFoldDB" id="A0A060QGD2"/>
<feature type="DNA-binding region" description="H-T-H motif" evidence="4">
    <location>
        <begin position="28"/>
        <end position="47"/>
    </location>
</feature>
<dbReference type="InterPro" id="IPR001647">
    <property type="entry name" value="HTH_TetR"/>
</dbReference>
<accession>A0A060QGD2</accession>
<name>A0A060QGD2_9PROT</name>